<keyword evidence="2" id="KW-1185">Reference proteome</keyword>
<name>A0A873WA95_9CAUD</name>
<evidence type="ECO:0000313" key="2">
    <source>
        <dbReference type="Proteomes" id="UP000663144"/>
    </source>
</evidence>
<protein>
    <recommendedName>
        <fullName evidence="3">Plasmid stability protein</fullName>
    </recommendedName>
</protein>
<sequence length="75" mass="7810">MQKLYNFMSLFSFAVSAAIVAGGVYVYQNKDAMVENAKAQIGAAATAAITDALPGMLNSSVPTVEAPKSLPVNPF</sequence>
<evidence type="ECO:0000313" key="1">
    <source>
        <dbReference type="EMBL" id="QPB08020.1"/>
    </source>
</evidence>
<proteinExistence type="predicted"/>
<dbReference type="Proteomes" id="UP000663144">
    <property type="component" value="Segment"/>
</dbReference>
<evidence type="ECO:0008006" key="3">
    <source>
        <dbReference type="Google" id="ProtNLM"/>
    </source>
</evidence>
<dbReference type="KEGG" id="vg:77946716"/>
<dbReference type="EMBL" id="MW117965">
    <property type="protein sequence ID" value="QPB08020.1"/>
    <property type="molecule type" value="Genomic_DNA"/>
</dbReference>
<accession>A0A873WA95</accession>
<organism evidence="1 2">
    <name type="scientific">Synechococcus phage S-H38</name>
    <dbReference type="NCBI Taxonomy" id="2783673"/>
    <lineage>
        <taxon>Viruses</taxon>
        <taxon>Duplodnaviria</taxon>
        <taxon>Heunggongvirae</taxon>
        <taxon>Uroviricota</taxon>
        <taxon>Caudoviricetes</taxon>
        <taxon>Pantevenvirales</taxon>
        <taxon>Kyanoviridae</taxon>
        <taxon>Yellowseavirus</taxon>
        <taxon>Yellowseavirus thirtyeight</taxon>
    </lineage>
</organism>
<reference evidence="1" key="1">
    <citation type="submission" date="2020-10" db="EMBL/GenBank/DDBJ databases">
        <title>The Isolation and Genome Sequence of a Novel Cyanophage S-H38 from the Yellow Sea, China.</title>
        <authorList>
            <person name="Jiang T."/>
        </authorList>
    </citation>
    <scope>NUCLEOTIDE SEQUENCE</scope>
</reference>
<dbReference type="GeneID" id="77946716"/>
<dbReference type="RefSeq" id="YP_010670511.1">
    <property type="nucleotide sequence ID" value="NC_070964.1"/>
</dbReference>